<feature type="compositionally biased region" description="Basic and acidic residues" evidence="12">
    <location>
        <begin position="104"/>
        <end position="117"/>
    </location>
</feature>
<feature type="region of interest" description="Disordered" evidence="12">
    <location>
        <begin position="2027"/>
        <end position="2136"/>
    </location>
</feature>
<keyword evidence="3" id="KW-0677">Repeat</keyword>
<dbReference type="InterPro" id="IPR023780">
    <property type="entry name" value="Chromo_domain"/>
</dbReference>
<dbReference type="InterPro" id="IPR013083">
    <property type="entry name" value="Znf_RING/FYVE/PHD"/>
</dbReference>
<feature type="region of interest" description="Disordered" evidence="12">
    <location>
        <begin position="252"/>
        <end position="301"/>
    </location>
</feature>
<dbReference type="InterPro" id="IPR014001">
    <property type="entry name" value="Helicase_ATP-bd"/>
</dbReference>
<dbReference type="CDD" id="cd15532">
    <property type="entry name" value="PHD2_CHD_II"/>
    <property type="match status" value="1"/>
</dbReference>
<feature type="compositionally biased region" description="Polar residues" evidence="12">
    <location>
        <begin position="1837"/>
        <end position="1848"/>
    </location>
</feature>
<dbReference type="InterPro" id="IPR056882">
    <property type="entry name" value="MOM1_dom"/>
</dbReference>
<feature type="domain" description="PHD-type" evidence="14">
    <location>
        <begin position="903"/>
        <end position="952"/>
    </location>
</feature>
<evidence type="ECO:0000256" key="6">
    <source>
        <dbReference type="ARBA" id="ARBA00022801"/>
    </source>
</evidence>
<evidence type="ECO:0000259" key="14">
    <source>
        <dbReference type="PROSITE" id="PS50016"/>
    </source>
</evidence>
<dbReference type="InterPro" id="IPR000330">
    <property type="entry name" value="SNF2_N"/>
</dbReference>
<sequence>MDVDVPKWRGEIIAGWKGDEDEVVNIDDEDGGLGEYGDSTGLHRQDASHTTENGGLELASILTFGNRKEDNVSLEPWNEGALFQAHHVVTSSELRSQSQCHSHGHCEAASTEKDKPSRNGTEVGGKRMCMEMEPLSLIQNKRERLSTMTPHIKILAAWEEGIKKCGGNKCEVSDAKIDHLQQLGGENQQQRGSSKSWVARGNTSEELLVAATESGRQQLGHDDHVKDGTPSPRTPCRVVNKVLITEHQLLNDVHEGGDFPGLGESEQDDDRGKKQMAFEHKSKQSHQNEQHQSGAEGGRNLEVQNKGDAAFENQVGMKRMRESRGHVQERNVREKTKFAKECYAAQHVHERLPVDIEILPQKRIVVYDTLKKELELSDGGVLRIDPESLGKIFKKSSIGPMPRECIQELGTEKVRSRFPRRGRSSKGLDFTTLDQNCEFAKRLKDTWIREYNEESFVIMLRMRFVAACLMEESGSPVNWAADLSRELGGKIRDISSGKSLGLSAFDHRVLLKILESTQEEEGCKSSAARGEAARERVDSSGEESTMDWMEYNHLCQKCNFGGELLCCDGKRCRNTFHLGCLDPPLLEVPTSKFFCPNCSQKRSVVKAQGEKHNEQTTHSTEHQNHILRGGEPSGAVELANQGEKNGSNCGSNGALSEIIGVPRVKLLQQEIEPNDTQLPEQVTRSTRKMHIGSNTEEGQPFGEESQITNTTIINCTTDSTPGKCHNEGYQGTETHFIEQIELLPLRTVGAPTSCMQLVNEDEQHSSHCETSLLQAPVASKSMVHAFSSAKSHCSHPHEGQIAPFMQFEILGNHHEGREPGAQVGVEVANAVQTANEKFMGNDCDTVGWTHESTMGKPLVETSSSPGRNVTTAKSSSILDSCRQLCDDDEQMHTEEFPSSDDHNSLCEECDTGGELILCDGRGCQAVYHKDCLDPPLEAVPAGEWYCPQCEFKRKGGIIERIWAARKVGTAARYHGSKLELEGEWEYLVQWKSRSHAHNKWLPEAELIKLGPKELARFRKSLVQGQVDKWNPGWAQPERVIKRRQVTDGGICRVEWLVKWTGLGYEQCTWEPADAGILASPDMSKLFLAYEQWTKAASDRISCKRIEEADRLHNKPLLSLDKQPDWILSGHITLTQLDALNQLREWWHNRMNGILVDEGSQEKMVTTILFILSLVEDFRVVQPTLIVVHVGLLSSWEQELRLWAPKLNLVSYATKNEEARDVIRRVEFNLPGGPFKPDIVLTTFEVLNADMEVLEKVDWEVLIVDEARRPRPQKAFRAFCQLSSVFRLLLLSESLKMNVEELSQCIAFLEPEKSDVMYGQEGALIAELQEQLRGRLREYTPTTPLAEYWVPVELTHVHLRQYCDILVKNFPALSRNRRDQCSTQIQTVVAKLRQSCNHPFLADATLEAQIGPGLTPREILEAHIQMSGKMRLLHLILPILQSAGWRVVIVAQETKQLNILDKYMLQLFGADSFEQVDSDMAVNHKQLATQRFNSDSSKQFVFLLKSGIHISLRNVQLVIIYDSDWNPENDTRALKKVHFEGIGGKKPLAVFRLYTELSVEENILALSHDKKIPVISSNSMVSAKVCHRVLMRGVKEIFDLYDHAETTTHLRPQREGPLGGFKGNNLQDLSSRCELQRVWYDAERARKLVYGVLNPEICDGWSVRDELLGSIFSSREDMVPVFTESHVVLDTRKSVEGFWTSLLKRRHEEWQAQEVNNLGKGHRERRKVAYSEEALASAAYTKAQVTEEREGRLQRLQQTGGSDNGDPDWSSGESPENQDTEFFNSTQPCTDEPHEVMDANDLDREEEDHSCLNDGSSSHDKELSVSTSGGSTPAVLPTTDTAGTSPKTTVTDVGVSLIGRQQEGSTTATAKCIQLIDAMMTTLTRLCQALKLPETVANHARDLVMHVSKMSSLLKDKRSHYEIVALDLALCWVAAHDLHHPLNKRETIKSAEAEMGIKYKYVDQLEETLYQKLKGMCGNYHAPASQPSAPVQVEFVVPSLQEGSPVVTSSVHPEMLLCNSKDAAASETTVKELSSSPSVGSEASPCLQPKAPSGGSELQAQEPGLSVPNIGSGASQSLQPKTQSGGSSFPSKLQAQQSLASMQLLRSPGAVAETTQTSQPQTGSVQCAKDATSDTSFEQSYQLQQPDEPQLLPNLGFAAFAGLQQPQAWSGVPSQVQVQEVALPSSSPLETTPFLLPESQQQMFSTELLLSERPKEQISGMWPRAQTLEMQDMRALVKGQTKETERLAQRTEKEKEVMRRKLEVASASVMKHADPGPILEQLQKFSDFDVRVLNQRLAEERNLMEFRHGMELGKLKELHAVQRSRKDNRSAVPAADVFALESEVKTICEYYSQLLASSQDTNTPSPLLSTTPVSLGMLSVQSATSSLVKLPHPVIEQNERQQQMQQQSSCPPTLLGASGDKPSGGLSSSSLPSGQYEKDYQCLESRIALSLPIPVSRGPTPVSAAAGQNASAHLVSESTRIAAPAPISIPRAPTLVSASSVQYESSHLVSESTRIAVTEASVPISRGLTSASVANNTHYENARPVLEAGIAVPIPIPVSSGRSSASTATGQSESAHQVLEPGISASTHVHELSTLIPSSIAMAVAASASSHPSSAILVREQEKLSSVANKLKGLFQEETKRIKAQYDKEAEQLHRRYEALLTEEHHLFSEKQKMLQHDIAKMDLCLQSMHGSSTTPSQGVTYTVAPMPQQARSVAACASASAAKMRSLAQQQPAAGTLPVFQTTGSSSRFQFVGRTSGLATTTNSRTPPCVAGATASSHPAPEANTPPSSTENLPSCHAGVAVITQPSKNMLQVGVTHVPTVAVMMSSRLREQTHHMPDNSSTQLAGGLNSSSERGGNSLVGTEMHPAMPASLIYLSDSEDEQ</sequence>
<keyword evidence="6" id="KW-0378">Hydrolase</keyword>
<keyword evidence="17" id="KW-1185">Reference proteome</keyword>
<dbReference type="Pfam" id="PF00385">
    <property type="entry name" value="Chromo"/>
    <property type="match status" value="1"/>
</dbReference>
<feature type="domain" description="Chromo" evidence="13">
    <location>
        <begin position="1034"/>
        <end position="1071"/>
    </location>
</feature>
<evidence type="ECO:0000256" key="2">
    <source>
        <dbReference type="ARBA" id="ARBA00022723"/>
    </source>
</evidence>
<proteinExistence type="predicted"/>
<dbReference type="InterPro" id="IPR019787">
    <property type="entry name" value="Znf_PHD-finger"/>
</dbReference>
<feature type="region of interest" description="Disordered" evidence="12">
    <location>
        <begin position="214"/>
        <end position="234"/>
    </location>
</feature>
<evidence type="ECO:0000256" key="10">
    <source>
        <dbReference type="PROSITE-ProRule" id="PRU00146"/>
    </source>
</evidence>
<dbReference type="PANTHER" id="PTHR45623:SF13">
    <property type="entry name" value="HELICASE PROTEIN MOM1"/>
    <property type="match status" value="1"/>
</dbReference>
<keyword evidence="4" id="KW-0547">Nucleotide-binding</keyword>
<dbReference type="Pfam" id="PF00176">
    <property type="entry name" value="SNF2-rel_dom"/>
    <property type="match status" value="1"/>
</dbReference>
<feature type="compositionally biased region" description="Polar residues" evidence="12">
    <location>
        <begin position="2071"/>
        <end position="2089"/>
    </location>
</feature>
<dbReference type="Proteomes" id="UP001497522">
    <property type="component" value="Chromosome 8"/>
</dbReference>
<dbReference type="SUPFAM" id="SSF57903">
    <property type="entry name" value="FYVE/PHD zinc finger"/>
    <property type="match status" value="2"/>
</dbReference>
<dbReference type="SMART" id="SM00249">
    <property type="entry name" value="PHD"/>
    <property type="match status" value="2"/>
</dbReference>
<dbReference type="SMART" id="SM00298">
    <property type="entry name" value="CHROMO"/>
    <property type="match status" value="2"/>
</dbReference>
<dbReference type="PROSITE" id="PS50013">
    <property type="entry name" value="CHROMO_2"/>
    <property type="match status" value="2"/>
</dbReference>
<name>A0ABP1BXG5_9BRYO</name>
<feature type="region of interest" description="Disordered" evidence="12">
    <location>
        <begin position="2397"/>
        <end position="2432"/>
    </location>
</feature>
<dbReference type="InterPro" id="IPR016197">
    <property type="entry name" value="Chromo-like_dom_sf"/>
</dbReference>
<evidence type="ECO:0000256" key="12">
    <source>
        <dbReference type="SAM" id="MobiDB-lite"/>
    </source>
</evidence>
<feature type="compositionally biased region" description="Low complexity" evidence="12">
    <location>
        <begin position="2033"/>
        <end position="2043"/>
    </location>
</feature>
<feature type="compositionally biased region" description="Basic and acidic residues" evidence="12">
    <location>
        <begin position="1806"/>
        <end position="1822"/>
    </location>
</feature>
<feature type="region of interest" description="Disordered" evidence="12">
    <location>
        <begin position="101"/>
        <end position="124"/>
    </location>
</feature>
<feature type="region of interest" description="Disordered" evidence="12">
    <location>
        <begin position="522"/>
        <end position="541"/>
    </location>
</feature>
<dbReference type="InterPro" id="IPR000953">
    <property type="entry name" value="Chromo/chromo_shadow_dom"/>
</dbReference>
<dbReference type="PANTHER" id="PTHR45623">
    <property type="entry name" value="CHROMODOMAIN-HELICASE-DNA-BINDING PROTEIN 3-RELATED-RELATED"/>
    <property type="match status" value="1"/>
</dbReference>
<dbReference type="EMBL" id="OZ023709">
    <property type="protein sequence ID" value="CAK9881131.1"/>
    <property type="molecule type" value="Genomic_DNA"/>
</dbReference>
<dbReference type="InterPro" id="IPR001650">
    <property type="entry name" value="Helicase_C-like"/>
</dbReference>
<evidence type="ECO:0000256" key="3">
    <source>
        <dbReference type="ARBA" id="ARBA00022737"/>
    </source>
</evidence>
<evidence type="ECO:0000313" key="17">
    <source>
        <dbReference type="Proteomes" id="UP001497522"/>
    </source>
</evidence>
<protein>
    <submittedName>
        <fullName evidence="16">Uncharacterized protein</fullName>
    </submittedName>
</protein>
<keyword evidence="8" id="KW-0067">ATP-binding</keyword>
<dbReference type="SMART" id="SM01147">
    <property type="entry name" value="DUF1087"/>
    <property type="match status" value="1"/>
</dbReference>
<dbReference type="InterPro" id="IPR027417">
    <property type="entry name" value="P-loop_NTPase"/>
</dbReference>
<feature type="compositionally biased region" description="Polar residues" evidence="12">
    <location>
        <begin position="2112"/>
        <end position="2124"/>
    </location>
</feature>
<comment type="subcellular location">
    <subcellularLocation>
        <location evidence="1">Nucleus</location>
    </subcellularLocation>
</comment>
<evidence type="ECO:0000256" key="7">
    <source>
        <dbReference type="ARBA" id="ARBA00022833"/>
    </source>
</evidence>
<organism evidence="16 17">
    <name type="scientific">Sphagnum jensenii</name>
    <dbReference type="NCBI Taxonomy" id="128206"/>
    <lineage>
        <taxon>Eukaryota</taxon>
        <taxon>Viridiplantae</taxon>
        <taxon>Streptophyta</taxon>
        <taxon>Embryophyta</taxon>
        <taxon>Bryophyta</taxon>
        <taxon>Sphagnophytina</taxon>
        <taxon>Sphagnopsida</taxon>
        <taxon>Sphagnales</taxon>
        <taxon>Sphagnaceae</taxon>
        <taxon>Sphagnum</taxon>
    </lineage>
</organism>
<feature type="region of interest" description="Disordered" evidence="12">
    <location>
        <begin position="2758"/>
        <end position="2793"/>
    </location>
</feature>
<evidence type="ECO:0000313" key="16">
    <source>
        <dbReference type="EMBL" id="CAK9881131.1"/>
    </source>
</evidence>
<dbReference type="InterPro" id="IPR009463">
    <property type="entry name" value="DUF1087"/>
</dbReference>
<evidence type="ECO:0000259" key="13">
    <source>
        <dbReference type="PROSITE" id="PS50013"/>
    </source>
</evidence>
<evidence type="ECO:0000256" key="8">
    <source>
        <dbReference type="ARBA" id="ARBA00022840"/>
    </source>
</evidence>
<keyword evidence="9" id="KW-0539">Nucleus</keyword>
<dbReference type="Pfam" id="PF00271">
    <property type="entry name" value="Helicase_C"/>
    <property type="match status" value="1"/>
</dbReference>
<dbReference type="Gene3D" id="2.40.50.40">
    <property type="match status" value="2"/>
</dbReference>
<dbReference type="Pfam" id="PF00628">
    <property type="entry name" value="PHD"/>
    <property type="match status" value="2"/>
</dbReference>
<dbReference type="InterPro" id="IPR038718">
    <property type="entry name" value="SNF2-like_sf"/>
</dbReference>
<keyword evidence="5 10" id="KW-0863">Zinc-finger</keyword>
<feature type="compositionally biased region" description="Low complexity" evidence="12">
    <location>
        <begin position="2422"/>
        <end position="2432"/>
    </location>
</feature>
<dbReference type="Gene3D" id="3.40.50.10810">
    <property type="entry name" value="Tandem AAA-ATPase domain"/>
    <property type="match status" value="1"/>
</dbReference>
<gene>
    <name evidence="16" type="ORF">CSSPJE1EN2_LOCUS22530</name>
</gene>
<feature type="coiled-coil region" evidence="11">
    <location>
        <begin position="2240"/>
        <end position="2267"/>
    </location>
</feature>
<feature type="compositionally biased region" description="Low complexity" evidence="12">
    <location>
        <begin position="2090"/>
        <end position="2106"/>
    </location>
</feature>
<evidence type="ECO:0000256" key="9">
    <source>
        <dbReference type="ARBA" id="ARBA00023242"/>
    </source>
</evidence>
<feature type="region of interest" description="Disordered" evidence="12">
    <location>
        <begin position="2831"/>
        <end position="2882"/>
    </location>
</feature>
<feature type="coiled-coil region" evidence="11">
    <location>
        <begin position="2635"/>
        <end position="2662"/>
    </location>
</feature>
<feature type="compositionally biased region" description="Polar residues" evidence="12">
    <location>
        <begin position="1770"/>
        <end position="1788"/>
    </location>
</feature>
<dbReference type="SUPFAM" id="SSF54160">
    <property type="entry name" value="Chromo domain-like"/>
    <property type="match status" value="2"/>
</dbReference>
<evidence type="ECO:0000256" key="11">
    <source>
        <dbReference type="SAM" id="Coils"/>
    </source>
</evidence>
<feature type="domain" description="Helicase ATP-binding" evidence="15">
    <location>
        <begin position="1143"/>
        <end position="1312"/>
    </location>
</feature>
<keyword evidence="2" id="KW-0479">Metal-binding</keyword>
<feature type="compositionally biased region" description="Polar residues" evidence="12">
    <location>
        <begin position="2838"/>
        <end position="2855"/>
    </location>
</feature>
<dbReference type="InterPro" id="IPR049730">
    <property type="entry name" value="SNF2/RAD54-like_C"/>
</dbReference>
<dbReference type="Pfam" id="PF06465">
    <property type="entry name" value="DUF1087"/>
    <property type="match status" value="1"/>
</dbReference>
<dbReference type="PROSITE" id="PS01359">
    <property type="entry name" value="ZF_PHD_1"/>
    <property type="match status" value="2"/>
</dbReference>
<dbReference type="CDD" id="cd18793">
    <property type="entry name" value="SF2_C_SNF"/>
    <property type="match status" value="1"/>
</dbReference>
<feature type="compositionally biased region" description="Basic and acidic residues" evidence="12">
    <location>
        <begin position="270"/>
        <end position="289"/>
    </location>
</feature>
<dbReference type="Pfam" id="PF25029">
    <property type="entry name" value="MOM1"/>
    <property type="match status" value="1"/>
</dbReference>
<dbReference type="InterPro" id="IPR011011">
    <property type="entry name" value="Znf_FYVE_PHD"/>
</dbReference>
<evidence type="ECO:0000256" key="4">
    <source>
        <dbReference type="ARBA" id="ARBA00022741"/>
    </source>
</evidence>
<dbReference type="InterPro" id="IPR019786">
    <property type="entry name" value="Zinc_finger_PHD-type_CS"/>
</dbReference>
<dbReference type="InterPro" id="IPR001965">
    <property type="entry name" value="Znf_PHD"/>
</dbReference>
<evidence type="ECO:0000259" key="15">
    <source>
        <dbReference type="PROSITE" id="PS51192"/>
    </source>
</evidence>
<dbReference type="PROSITE" id="PS50016">
    <property type="entry name" value="ZF_PHD_2"/>
    <property type="match status" value="2"/>
</dbReference>
<evidence type="ECO:0000256" key="1">
    <source>
        <dbReference type="ARBA" id="ARBA00004123"/>
    </source>
</evidence>
<dbReference type="SUPFAM" id="SSF52540">
    <property type="entry name" value="P-loop containing nucleoside triphosphate hydrolases"/>
    <property type="match status" value="2"/>
</dbReference>
<reference evidence="16" key="1">
    <citation type="submission" date="2024-03" db="EMBL/GenBank/DDBJ databases">
        <authorList>
            <consortium name="ELIXIR-Norway"/>
            <consortium name="Elixir Norway"/>
        </authorList>
    </citation>
    <scope>NUCLEOTIDE SEQUENCE</scope>
</reference>
<dbReference type="Gene3D" id="3.40.50.300">
    <property type="entry name" value="P-loop containing nucleotide triphosphate hydrolases"/>
    <property type="match status" value="1"/>
</dbReference>
<dbReference type="PROSITE" id="PS51192">
    <property type="entry name" value="HELICASE_ATP_BIND_1"/>
    <property type="match status" value="1"/>
</dbReference>
<keyword evidence="11" id="KW-0175">Coiled coil</keyword>
<feature type="domain" description="PHD-type" evidence="14">
    <location>
        <begin position="552"/>
        <end position="601"/>
    </location>
</feature>
<evidence type="ECO:0000256" key="5">
    <source>
        <dbReference type="ARBA" id="ARBA00022771"/>
    </source>
</evidence>
<dbReference type="Gene3D" id="3.30.40.10">
    <property type="entry name" value="Zinc/RING finger domain, C3HC4 (zinc finger)"/>
    <property type="match status" value="2"/>
</dbReference>
<keyword evidence="7" id="KW-0862">Zinc</keyword>
<feature type="region of interest" description="Disordered" evidence="12">
    <location>
        <begin position="1737"/>
        <end position="1848"/>
    </location>
</feature>
<accession>A0ABP1BXG5</accession>
<feature type="domain" description="Chromo" evidence="13">
    <location>
        <begin position="956"/>
        <end position="1019"/>
    </location>
</feature>